<evidence type="ECO:0000313" key="4">
    <source>
        <dbReference type="EMBL" id="ALX03724.1"/>
    </source>
</evidence>
<evidence type="ECO:0000259" key="3">
    <source>
        <dbReference type="Pfam" id="PF05532"/>
    </source>
</evidence>
<gene>
    <name evidence="4" type="ORF">AERYTH_02915</name>
</gene>
<evidence type="ECO:0000313" key="5">
    <source>
        <dbReference type="Proteomes" id="UP000067689"/>
    </source>
</evidence>
<feature type="domain" description="CsbD-like" evidence="3">
    <location>
        <begin position="5"/>
        <end position="57"/>
    </location>
</feature>
<sequence>MSFIDKAKNTAEKVTGEVKEAVGKATDNKDLQAEGQKDQTKGSLKNTGEDIKDAFKK</sequence>
<dbReference type="PATRIC" id="fig|2041.4.peg.614"/>
<keyword evidence="5" id="KW-1185">Reference proteome</keyword>
<dbReference type="Proteomes" id="UP000067689">
    <property type="component" value="Chromosome"/>
</dbReference>
<reference evidence="4 5" key="1">
    <citation type="journal article" date="1991" name="Int. J. Syst. Bacteriol.">
        <title>Description of the erythromycin-producing bacterium Arthrobacter sp. strain NRRL B-3381 as Aeromicrobium erythreum gen. nov., sp. nov.</title>
        <authorList>
            <person name="Miller E.S."/>
            <person name="Woese C.R."/>
            <person name="Brenner S."/>
        </authorList>
    </citation>
    <scope>NUCLEOTIDE SEQUENCE [LARGE SCALE GENOMIC DNA]</scope>
    <source>
        <strain evidence="4 5">AR18</strain>
    </source>
</reference>
<dbReference type="SUPFAM" id="SSF69047">
    <property type="entry name" value="Hypothetical protein YjbJ"/>
    <property type="match status" value="1"/>
</dbReference>
<dbReference type="InterPro" id="IPR008462">
    <property type="entry name" value="CsbD"/>
</dbReference>
<protein>
    <submittedName>
        <fullName evidence="4">CsbD-like protein</fullName>
    </submittedName>
</protein>
<organism evidence="4 5">
    <name type="scientific">Aeromicrobium erythreum</name>
    <dbReference type="NCBI Taxonomy" id="2041"/>
    <lineage>
        <taxon>Bacteria</taxon>
        <taxon>Bacillati</taxon>
        <taxon>Actinomycetota</taxon>
        <taxon>Actinomycetes</taxon>
        <taxon>Propionibacteriales</taxon>
        <taxon>Nocardioidaceae</taxon>
        <taxon>Aeromicrobium</taxon>
    </lineage>
</organism>
<evidence type="ECO:0000256" key="2">
    <source>
        <dbReference type="SAM" id="MobiDB-lite"/>
    </source>
</evidence>
<dbReference type="OrthoDB" id="2143260at2"/>
<accession>A0A0U4CLY6</accession>
<dbReference type="Pfam" id="PF05532">
    <property type="entry name" value="CsbD"/>
    <property type="match status" value="1"/>
</dbReference>
<dbReference type="InterPro" id="IPR036629">
    <property type="entry name" value="YjbJ_sf"/>
</dbReference>
<comment type="similarity">
    <text evidence="1">Belongs to the UPF0337 (CsbD) family.</text>
</comment>
<feature type="compositionally biased region" description="Basic and acidic residues" evidence="2">
    <location>
        <begin position="47"/>
        <end position="57"/>
    </location>
</feature>
<dbReference type="STRING" id="2041.AERYTH_02915"/>
<dbReference type="EMBL" id="CP011502">
    <property type="protein sequence ID" value="ALX03724.1"/>
    <property type="molecule type" value="Genomic_DNA"/>
</dbReference>
<name>A0A0U4CLY6_9ACTN</name>
<dbReference type="AlphaFoldDB" id="A0A0U4CLY6"/>
<feature type="compositionally biased region" description="Basic and acidic residues" evidence="2">
    <location>
        <begin position="1"/>
        <end position="40"/>
    </location>
</feature>
<proteinExistence type="inferred from homology"/>
<dbReference type="RefSeq" id="WP_067854435.1">
    <property type="nucleotide sequence ID" value="NZ_CP011502.1"/>
</dbReference>
<evidence type="ECO:0000256" key="1">
    <source>
        <dbReference type="ARBA" id="ARBA00009129"/>
    </source>
</evidence>
<dbReference type="Gene3D" id="1.10.1470.10">
    <property type="entry name" value="YjbJ"/>
    <property type="match status" value="1"/>
</dbReference>
<dbReference type="KEGG" id="aer:AERYTH_02915"/>
<feature type="region of interest" description="Disordered" evidence="2">
    <location>
        <begin position="1"/>
        <end position="57"/>
    </location>
</feature>